<evidence type="ECO:0000256" key="5">
    <source>
        <dbReference type="ARBA" id="ARBA00022840"/>
    </source>
</evidence>
<dbReference type="InterPro" id="IPR002139">
    <property type="entry name" value="Ribo/fructo_kinase"/>
</dbReference>
<dbReference type="PANTHER" id="PTHR10584:SF166">
    <property type="entry name" value="RIBOKINASE"/>
    <property type="match status" value="1"/>
</dbReference>
<keyword evidence="2 9" id="KW-0479">Metal-binding</keyword>
<evidence type="ECO:0000256" key="1">
    <source>
        <dbReference type="ARBA" id="ARBA00022679"/>
    </source>
</evidence>
<comment type="activity regulation">
    <text evidence="9">Activated by a monovalent cation that binds near, but not in, the active site. The most likely occupant of the site in vivo is potassium. Ion binding induces a conformational change that may alter substrate affinity.</text>
</comment>
<accession>A0ABD3QGY7</accession>
<dbReference type="AlphaFoldDB" id="A0ABD3QGY7"/>
<dbReference type="Proteomes" id="UP001530400">
    <property type="component" value="Unassembled WGS sequence"/>
</dbReference>
<feature type="binding site" evidence="9">
    <location>
        <position position="177"/>
    </location>
    <ligand>
        <name>substrate</name>
    </ligand>
</feature>
<dbReference type="SUPFAM" id="SSF51658">
    <property type="entry name" value="Xylose isomerase-like"/>
    <property type="match status" value="1"/>
</dbReference>
<dbReference type="InterPro" id="IPR013022">
    <property type="entry name" value="Xyl_isomerase-like_TIM-brl"/>
</dbReference>
<keyword evidence="14" id="KW-1185">Reference proteome</keyword>
<dbReference type="SUPFAM" id="SSF53613">
    <property type="entry name" value="Ribokinase-like"/>
    <property type="match status" value="1"/>
</dbReference>
<dbReference type="InterPro" id="IPR011611">
    <property type="entry name" value="PfkB_dom"/>
</dbReference>
<dbReference type="GO" id="GO:0005737">
    <property type="term" value="C:cytoplasm"/>
    <property type="evidence" value="ECO:0007669"/>
    <property type="project" value="UniProtKB-SubCell"/>
</dbReference>
<evidence type="ECO:0000256" key="10">
    <source>
        <dbReference type="SAM" id="SignalP"/>
    </source>
</evidence>
<feature type="binding site" evidence="9">
    <location>
        <position position="375"/>
    </location>
    <ligand>
        <name>K(+)</name>
        <dbReference type="ChEBI" id="CHEBI:29103"/>
    </ligand>
</feature>
<dbReference type="CDD" id="cd01174">
    <property type="entry name" value="ribokinase"/>
    <property type="match status" value="1"/>
</dbReference>
<comment type="catalytic activity">
    <reaction evidence="9">
        <text>D-ribose + ATP = D-ribose 5-phosphate + ADP + H(+)</text>
        <dbReference type="Rhea" id="RHEA:13697"/>
        <dbReference type="ChEBI" id="CHEBI:15378"/>
        <dbReference type="ChEBI" id="CHEBI:30616"/>
        <dbReference type="ChEBI" id="CHEBI:47013"/>
        <dbReference type="ChEBI" id="CHEBI:78346"/>
        <dbReference type="ChEBI" id="CHEBI:456216"/>
        <dbReference type="EC" id="2.7.1.15"/>
    </reaction>
</comment>
<dbReference type="EMBL" id="JALLPJ020000196">
    <property type="protein sequence ID" value="KAL3799081.1"/>
    <property type="molecule type" value="Genomic_DNA"/>
</dbReference>
<feature type="binding site" evidence="9">
    <location>
        <position position="371"/>
    </location>
    <ligand>
        <name>K(+)</name>
        <dbReference type="ChEBI" id="CHEBI:29103"/>
    </ligand>
</feature>
<feature type="binding site" evidence="9">
    <location>
        <begin position="324"/>
        <end position="325"/>
    </location>
    <ligand>
        <name>ATP</name>
        <dbReference type="ChEBI" id="CHEBI:30616"/>
    </ligand>
</feature>
<evidence type="ECO:0000256" key="7">
    <source>
        <dbReference type="ARBA" id="ARBA00022958"/>
    </source>
</evidence>
<comment type="cofactor">
    <cofactor evidence="9">
        <name>Mg(2+)</name>
        <dbReference type="ChEBI" id="CHEBI:18420"/>
    </cofactor>
    <text evidence="9">Requires a divalent cation, most likely magnesium in vivo, as an electrophilic catalyst to aid phosphoryl group transfer. It is the chelate of the metal and the nucleotide that is the actual substrate.</text>
</comment>
<dbReference type="PRINTS" id="PR00990">
    <property type="entry name" value="RIBOKINASE"/>
</dbReference>
<dbReference type="GO" id="GO:0004747">
    <property type="term" value="F:ribokinase activity"/>
    <property type="evidence" value="ECO:0007669"/>
    <property type="project" value="UniProtKB-UniRule"/>
</dbReference>
<keyword evidence="5 9" id="KW-0067">ATP-binding</keyword>
<dbReference type="InterPro" id="IPR029056">
    <property type="entry name" value="Ribokinase-like"/>
</dbReference>
<evidence type="ECO:0000259" key="12">
    <source>
        <dbReference type="Pfam" id="PF01261"/>
    </source>
</evidence>
<comment type="pathway">
    <text evidence="9">Carbohydrate metabolism; D-ribose degradation; D-ribose 5-phosphate from beta-D-ribopyranose: step 2/2.</text>
</comment>
<keyword evidence="1 9" id="KW-0808">Transferase</keyword>
<feature type="binding site" evidence="9">
    <location>
        <begin position="281"/>
        <end position="286"/>
    </location>
    <ligand>
        <name>ATP</name>
        <dbReference type="ChEBI" id="CHEBI:30616"/>
    </ligand>
</feature>
<evidence type="ECO:0000256" key="4">
    <source>
        <dbReference type="ARBA" id="ARBA00022777"/>
    </source>
</evidence>
<keyword evidence="9" id="KW-0963">Cytoplasm</keyword>
<feature type="domain" description="Carbohydrate kinase PfkB" evidence="11">
    <location>
        <begin position="26"/>
        <end position="378"/>
    </location>
</feature>
<dbReference type="GO" id="GO:0019303">
    <property type="term" value="P:D-ribose catabolic process"/>
    <property type="evidence" value="ECO:0007669"/>
    <property type="project" value="UniProtKB-UniRule"/>
</dbReference>
<feature type="binding site" evidence="9">
    <location>
        <position position="366"/>
    </location>
    <ligand>
        <name>K(+)</name>
        <dbReference type="ChEBI" id="CHEBI:29103"/>
    </ligand>
</feature>
<comment type="caution">
    <text evidence="13">The sequence shown here is derived from an EMBL/GenBank/DDBJ whole genome shotgun (WGS) entry which is preliminary data.</text>
</comment>
<feature type="active site" description="Proton acceptor" evidence="9">
    <location>
        <position position="325"/>
    </location>
</feature>
<feature type="binding site" evidence="9">
    <location>
        <begin position="32"/>
        <end position="34"/>
    </location>
    <ligand>
        <name>substrate</name>
    </ligand>
</feature>
<feature type="signal peptide" evidence="10">
    <location>
        <begin position="1"/>
        <end position="18"/>
    </location>
</feature>
<comment type="similarity">
    <text evidence="9">Belongs to the carbohydrate kinase PfkB family. Ribokinase subfamily.</text>
</comment>
<gene>
    <name evidence="13" type="ORF">ACHAWO_007421</name>
</gene>
<feature type="binding site" evidence="9">
    <location>
        <begin position="64"/>
        <end position="68"/>
    </location>
    <ligand>
        <name>substrate</name>
    </ligand>
</feature>
<evidence type="ECO:0000256" key="6">
    <source>
        <dbReference type="ARBA" id="ARBA00022842"/>
    </source>
</evidence>
<feature type="chain" id="PRO_5044741642" description="Ribokinase" evidence="10">
    <location>
        <begin position="19"/>
        <end position="738"/>
    </location>
</feature>
<sequence>MITFLLLFLATVLPTTQAIQRPRSILVAGSLNADTFLPVARFPSPGENLTLLQNSEHLIDVPGGKGMNQAIAASKLCKRTGSGESIKASFLGQFGNDGAASILRSALIENGVDISLCGQSNHPSGRGYVMIVPQGEVSAVISGGSNQFGWDHYYDELSDQDIEDVIRPYSLVQLQCEIPHHVNLRLAGAAKRLGVTVMLDAGGEDRMMGRDILECCDYLVPNESELERLSSYFEGDDIVEEGIAEKMEKMQSLLGPDIDAGLVYQRVSLLQNNGANNVLVTLGARGSILFKKQRSTAADKTNIIYQSACCLPQGSSVIDETGAGDCYRAAFAVSLMEQCTGDVDVVDDDDTLRKCMKFASAAGAMAVTKKGAVPSIPSRDVVEELMVWNDKKSIELATETVPRGGMKRSDDDGMDDDFPFMFGSRLNSMKDRQDLLEPSDKMLSPRDFVRRQARIKGLGCVDFNYPQHFHDWTPNEARRALDEAGLVAGAVCLRYPSKFARGAMNHPDPTMRREAIEMTKDAAEVAQILGCDEVVVWSAYDGYDYPFQVNYKEKWSQLVSAFQECADAYPDIKWSLEYKPTDENTRFFTVASTGAAMLLVKEVDRPNFGLTLDMGHMLMSGENPGQSISMVGDKLFGIQLNDGYTRLAAEDGMMFGSIHPSMALEALYQLRVNNFRGHLYFDTFPQRTDPIREAEYNIQRVKDFWRAVGSMDPDEISRIAAEHDALGSLELINEALRQ</sequence>
<feature type="binding site" evidence="9">
    <location>
        <position position="321"/>
    </location>
    <ligand>
        <name>K(+)</name>
        <dbReference type="ChEBI" id="CHEBI:29103"/>
    </ligand>
</feature>
<evidence type="ECO:0000256" key="2">
    <source>
        <dbReference type="ARBA" id="ARBA00022723"/>
    </source>
</evidence>
<keyword evidence="9" id="KW-0539">Nucleus</keyword>
<dbReference type="Pfam" id="PF00294">
    <property type="entry name" value="PfkB"/>
    <property type="match status" value="1"/>
</dbReference>
<name>A0ABD3QGY7_9STRA</name>
<dbReference type="GO" id="GO:0005634">
    <property type="term" value="C:nucleus"/>
    <property type="evidence" value="ECO:0007669"/>
    <property type="project" value="UniProtKB-SubCell"/>
</dbReference>
<feature type="binding site" evidence="9">
    <location>
        <position position="222"/>
    </location>
    <ligand>
        <name>ATP</name>
        <dbReference type="ChEBI" id="CHEBI:30616"/>
    </ligand>
</feature>
<evidence type="ECO:0000256" key="8">
    <source>
        <dbReference type="ARBA" id="ARBA00023277"/>
    </source>
</evidence>
<feature type="binding site" evidence="9">
    <location>
        <position position="325"/>
    </location>
    <ligand>
        <name>substrate</name>
    </ligand>
</feature>
<dbReference type="GO" id="GO:0046872">
    <property type="term" value="F:metal ion binding"/>
    <property type="evidence" value="ECO:0007669"/>
    <property type="project" value="UniProtKB-KW"/>
</dbReference>
<keyword evidence="7 9" id="KW-0630">Potassium</keyword>
<keyword evidence="6 9" id="KW-0460">Magnesium</keyword>
<dbReference type="InterPro" id="IPR036237">
    <property type="entry name" value="Xyl_isomerase-like_sf"/>
</dbReference>
<dbReference type="Gene3D" id="3.20.20.150">
    <property type="entry name" value="Divalent-metal-dependent TIM barrel enzymes"/>
    <property type="match status" value="1"/>
</dbReference>
<dbReference type="InterPro" id="IPR011877">
    <property type="entry name" value="Ribokinase"/>
</dbReference>
<comment type="subcellular location">
    <subcellularLocation>
        <location evidence="9">Cytoplasm</location>
    </subcellularLocation>
    <subcellularLocation>
        <location evidence="9">Nucleus</location>
    </subcellularLocation>
</comment>
<comment type="subunit">
    <text evidence="9">Homodimer.</text>
</comment>
<dbReference type="Pfam" id="PF01261">
    <property type="entry name" value="AP_endonuc_2"/>
    <property type="match status" value="1"/>
</dbReference>
<keyword evidence="8 9" id="KW-0119">Carbohydrate metabolism</keyword>
<protein>
    <recommendedName>
        <fullName evidence="9">Ribokinase</fullName>
        <shortName evidence="9">RK</shortName>
        <ecNumber evidence="9">2.7.1.15</ecNumber>
    </recommendedName>
</protein>
<feature type="domain" description="Xylose isomerase-like TIM barrel" evidence="12">
    <location>
        <begin position="468"/>
        <end position="687"/>
    </location>
</feature>
<reference evidence="13 14" key="1">
    <citation type="submission" date="2024-10" db="EMBL/GenBank/DDBJ databases">
        <title>Updated reference genomes for cyclostephanoid diatoms.</title>
        <authorList>
            <person name="Roberts W.R."/>
            <person name="Alverson A.J."/>
        </authorList>
    </citation>
    <scope>NUCLEOTIDE SEQUENCE [LARGE SCALE GENOMIC DNA]</scope>
    <source>
        <strain evidence="13 14">AJA010-31</strain>
    </source>
</reference>
<evidence type="ECO:0000256" key="3">
    <source>
        <dbReference type="ARBA" id="ARBA00022741"/>
    </source>
</evidence>
<keyword evidence="3 9" id="KW-0547">Nucleotide-binding</keyword>
<evidence type="ECO:0000259" key="11">
    <source>
        <dbReference type="Pfam" id="PF00294"/>
    </source>
</evidence>
<evidence type="ECO:0000256" key="9">
    <source>
        <dbReference type="HAMAP-Rule" id="MF_03215"/>
    </source>
</evidence>
<evidence type="ECO:0000313" key="13">
    <source>
        <dbReference type="EMBL" id="KAL3799081.1"/>
    </source>
</evidence>
<proteinExistence type="inferred from homology"/>
<keyword evidence="10" id="KW-0732">Signal</keyword>
<keyword evidence="4 9" id="KW-0418">Kinase</keyword>
<dbReference type="PANTHER" id="PTHR10584">
    <property type="entry name" value="SUGAR KINASE"/>
    <property type="match status" value="1"/>
</dbReference>
<evidence type="ECO:0000313" key="14">
    <source>
        <dbReference type="Proteomes" id="UP001530400"/>
    </source>
</evidence>
<dbReference type="HAMAP" id="MF_01987">
    <property type="entry name" value="Ribokinase"/>
    <property type="match status" value="1"/>
</dbReference>
<comment type="function">
    <text evidence="9">Catalyzes the phosphorylation of ribose at O-5 in a reaction requiring ATP and magnesium. The resulting D-ribose-5-phosphate can then be used either for sythesis of nucleotides, histidine, and tryptophan, or as a component of the pentose phosphate pathway.</text>
</comment>
<dbReference type="EC" id="2.7.1.15" evidence="9"/>
<dbReference type="GO" id="GO:0005524">
    <property type="term" value="F:ATP binding"/>
    <property type="evidence" value="ECO:0007669"/>
    <property type="project" value="UniProtKB-UniRule"/>
</dbReference>
<dbReference type="Gene3D" id="3.40.1190.20">
    <property type="match status" value="1"/>
</dbReference>
<organism evidence="13 14">
    <name type="scientific">Cyclotella atomus</name>
    <dbReference type="NCBI Taxonomy" id="382360"/>
    <lineage>
        <taxon>Eukaryota</taxon>
        <taxon>Sar</taxon>
        <taxon>Stramenopiles</taxon>
        <taxon>Ochrophyta</taxon>
        <taxon>Bacillariophyta</taxon>
        <taxon>Coscinodiscophyceae</taxon>
        <taxon>Thalassiosirophycidae</taxon>
        <taxon>Stephanodiscales</taxon>
        <taxon>Stephanodiscaceae</taxon>
        <taxon>Cyclotella</taxon>
    </lineage>
</organism>
<feature type="binding site" evidence="9">
    <location>
        <position position="369"/>
    </location>
    <ligand>
        <name>K(+)</name>
        <dbReference type="ChEBI" id="CHEBI:29103"/>
    </ligand>
</feature>
<comment type="caution">
    <text evidence="9">Lacks conserved residue(s) required for the propagation of feature annotation.</text>
</comment>
<feature type="binding site" evidence="9">
    <location>
        <position position="319"/>
    </location>
    <ligand>
        <name>K(+)</name>
        <dbReference type="ChEBI" id="CHEBI:29103"/>
    </ligand>
</feature>